<evidence type="ECO:0000313" key="4">
    <source>
        <dbReference type="EMBL" id="CUH52939.1"/>
    </source>
</evidence>
<evidence type="ECO:0000256" key="2">
    <source>
        <dbReference type="ARBA" id="ARBA00034247"/>
    </source>
</evidence>
<dbReference type="PANTHER" id="PTHR45138:SF9">
    <property type="entry name" value="DIGUANYLATE CYCLASE DGCM-RELATED"/>
    <property type="match status" value="1"/>
</dbReference>
<dbReference type="Pfam" id="PF00990">
    <property type="entry name" value="GGDEF"/>
    <property type="match status" value="1"/>
</dbReference>
<keyword evidence="4" id="KW-0548">Nucleotidyltransferase</keyword>
<dbReference type="SUPFAM" id="SSF55073">
    <property type="entry name" value="Nucleotide cyclase"/>
    <property type="match status" value="1"/>
</dbReference>
<organism evidence="4 5">
    <name type="scientific">Shimia marina</name>
    <dbReference type="NCBI Taxonomy" id="321267"/>
    <lineage>
        <taxon>Bacteria</taxon>
        <taxon>Pseudomonadati</taxon>
        <taxon>Pseudomonadota</taxon>
        <taxon>Alphaproteobacteria</taxon>
        <taxon>Rhodobacterales</taxon>
        <taxon>Roseobacteraceae</taxon>
    </lineage>
</organism>
<dbReference type="SUPFAM" id="SSF55781">
    <property type="entry name" value="GAF domain-like"/>
    <property type="match status" value="1"/>
</dbReference>
<dbReference type="CDD" id="cd01949">
    <property type="entry name" value="GGDEF"/>
    <property type="match status" value="1"/>
</dbReference>
<dbReference type="InterPro" id="IPR029787">
    <property type="entry name" value="Nucleotide_cyclase"/>
</dbReference>
<dbReference type="GO" id="GO:0043709">
    <property type="term" value="P:cell adhesion involved in single-species biofilm formation"/>
    <property type="evidence" value="ECO:0007669"/>
    <property type="project" value="TreeGrafter"/>
</dbReference>
<dbReference type="PANTHER" id="PTHR45138">
    <property type="entry name" value="REGULATORY COMPONENTS OF SENSORY TRANSDUCTION SYSTEM"/>
    <property type="match status" value="1"/>
</dbReference>
<dbReference type="GO" id="GO:0005886">
    <property type="term" value="C:plasma membrane"/>
    <property type="evidence" value="ECO:0007669"/>
    <property type="project" value="TreeGrafter"/>
</dbReference>
<dbReference type="GO" id="GO:1902201">
    <property type="term" value="P:negative regulation of bacterial-type flagellum-dependent cell motility"/>
    <property type="evidence" value="ECO:0007669"/>
    <property type="project" value="TreeGrafter"/>
</dbReference>
<evidence type="ECO:0000256" key="1">
    <source>
        <dbReference type="ARBA" id="ARBA00012528"/>
    </source>
</evidence>
<reference evidence="4 5" key="1">
    <citation type="submission" date="2015-09" db="EMBL/GenBank/DDBJ databases">
        <authorList>
            <consortium name="Swine Surveillance"/>
        </authorList>
    </citation>
    <scope>NUCLEOTIDE SEQUENCE [LARGE SCALE GENOMIC DNA]</scope>
    <source>
        <strain evidence="4 5">CECT 7688</strain>
    </source>
</reference>
<dbReference type="Gene3D" id="3.30.450.20">
    <property type="entry name" value="PAS domain"/>
    <property type="match status" value="1"/>
</dbReference>
<sequence length="504" mass="56334">MHLWGPKMREQRQPFIADPVGACDTFRQEQMLEVLNQMEQGIVVWDSDQNCLMFNERIFVVLEISPTDLFVGMKREMFLDKAVQWGVITAGSKEEAQARFQTGQPFSFDRSLPSGKVISSFARPLGQGGYVVTFTDVTQFRKDAADLAVAKKAAEKAETKALKMLAKEQAWREEAKLLGDLDEWLQSCKSLAELFEVVTQFMTKLLPDTAGELYLYSNSRDVLDGACVWGGGEVQEHIAPDSCWALRRGRGYRYEAGGIGLQCSHVKDHPRQREVEHTLCVPIVAHGDTVGLMHVVYPENASDAEVRQGYEFALQCGEHISLAIANVKLRDELHDQSTRDALTRLYNRRYFLEAMRTEASMAARKRSDFSLLSFDADKFKSFNDNHGHDAGDMVLRAIADKMHEMFSDGATPCRFGGEEFSVLLPNVTGAEAYDVAEELRRAVEEIKIRYGSGELPPVTISIGVASFSDHGPLLQDIINAADRALYQAKKDGRNCVRAADAEAQ</sequence>
<accession>A0A0P1ES42</accession>
<dbReference type="EC" id="2.7.7.65" evidence="1"/>
<dbReference type="EMBL" id="CYPW01000024">
    <property type="protein sequence ID" value="CUH52939.1"/>
    <property type="molecule type" value="Genomic_DNA"/>
</dbReference>
<dbReference type="FunFam" id="3.30.70.270:FF:000001">
    <property type="entry name" value="Diguanylate cyclase domain protein"/>
    <property type="match status" value="1"/>
</dbReference>
<dbReference type="GO" id="GO:0052621">
    <property type="term" value="F:diguanylate cyclase activity"/>
    <property type="evidence" value="ECO:0007669"/>
    <property type="project" value="UniProtKB-EC"/>
</dbReference>
<dbReference type="Proteomes" id="UP000054823">
    <property type="component" value="Unassembled WGS sequence"/>
</dbReference>
<dbReference type="SMART" id="SM00267">
    <property type="entry name" value="GGDEF"/>
    <property type="match status" value="1"/>
</dbReference>
<evidence type="ECO:0000313" key="5">
    <source>
        <dbReference type="Proteomes" id="UP000054823"/>
    </source>
</evidence>
<gene>
    <name evidence="4" type="primary">dosC</name>
    <name evidence="4" type="ORF">SHM7688_02386</name>
</gene>
<dbReference type="InterPro" id="IPR000160">
    <property type="entry name" value="GGDEF_dom"/>
</dbReference>
<dbReference type="Gene3D" id="3.30.450.40">
    <property type="match status" value="1"/>
</dbReference>
<evidence type="ECO:0000259" key="3">
    <source>
        <dbReference type="PROSITE" id="PS50887"/>
    </source>
</evidence>
<dbReference type="InterPro" id="IPR029016">
    <property type="entry name" value="GAF-like_dom_sf"/>
</dbReference>
<dbReference type="InterPro" id="IPR050469">
    <property type="entry name" value="Diguanylate_Cyclase"/>
</dbReference>
<keyword evidence="5" id="KW-1185">Reference proteome</keyword>
<dbReference type="AlphaFoldDB" id="A0A0P1ES42"/>
<dbReference type="STRING" id="321267.SHM7688_02386"/>
<dbReference type="PROSITE" id="PS50887">
    <property type="entry name" value="GGDEF"/>
    <property type="match status" value="1"/>
</dbReference>
<dbReference type="Gene3D" id="3.30.70.270">
    <property type="match status" value="1"/>
</dbReference>
<dbReference type="Pfam" id="PF12860">
    <property type="entry name" value="PAS_7"/>
    <property type="match status" value="1"/>
</dbReference>
<dbReference type="NCBIfam" id="TIGR00254">
    <property type="entry name" value="GGDEF"/>
    <property type="match status" value="1"/>
</dbReference>
<keyword evidence="4" id="KW-0808">Transferase</keyword>
<proteinExistence type="predicted"/>
<comment type="catalytic activity">
    <reaction evidence="2">
        <text>2 GTP = 3',3'-c-di-GMP + 2 diphosphate</text>
        <dbReference type="Rhea" id="RHEA:24898"/>
        <dbReference type="ChEBI" id="CHEBI:33019"/>
        <dbReference type="ChEBI" id="CHEBI:37565"/>
        <dbReference type="ChEBI" id="CHEBI:58805"/>
        <dbReference type="EC" id="2.7.7.65"/>
    </reaction>
</comment>
<name>A0A0P1ES42_9RHOB</name>
<dbReference type="InterPro" id="IPR043128">
    <property type="entry name" value="Rev_trsase/Diguanyl_cyclase"/>
</dbReference>
<protein>
    <recommendedName>
        <fullName evidence="1">diguanylate cyclase</fullName>
        <ecNumber evidence="1">2.7.7.65</ecNumber>
    </recommendedName>
</protein>
<feature type="domain" description="GGDEF" evidence="3">
    <location>
        <begin position="367"/>
        <end position="501"/>
    </location>
</feature>